<feature type="chain" id="PRO_5015632870" evidence="1">
    <location>
        <begin position="24"/>
        <end position="143"/>
    </location>
</feature>
<name>A0A1J0KRW8_9GAMM</name>
<evidence type="ECO:0000313" key="3">
    <source>
        <dbReference type="Proteomes" id="UP000182521"/>
    </source>
</evidence>
<accession>A0A1J0KRW8</accession>
<gene>
    <name evidence="2" type="ORF">KX01_533</name>
</gene>
<dbReference type="OrthoDB" id="5605572at2"/>
<evidence type="ECO:0000256" key="1">
    <source>
        <dbReference type="SAM" id="SignalP"/>
    </source>
</evidence>
<dbReference type="KEGG" id="frc:KX01_533"/>
<protein>
    <submittedName>
        <fullName evidence="2">Putative lipoprotein</fullName>
    </submittedName>
</protein>
<dbReference type="InterPro" id="IPR021952">
    <property type="entry name" value="Flpp3-like"/>
</dbReference>
<feature type="signal peptide" evidence="1">
    <location>
        <begin position="1"/>
        <end position="23"/>
    </location>
</feature>
<evidence type="ECO:0000313" key="2">
    <source>
        <dbReference type="EMBL" id="APC96442.1"/>
    </source>
</evidence>
<sequence>MKRVIRILFASVLVLNLSGCIWAVGDLAANDGTIESNDGVYNVEEQGVTVKQLYNAFLTVAEENKFMIIAKDYSPSKAEIYMYTYDKNNKQVEIQFYAFDHGNGNSLLGIKIGNDTTTAEMDMSKIHQLENMILNVLNQSNSN</sequence>
<dbReference type="STRING" id="1542390.KX01_533"/>
<dbReference type="Pfam" id="PF12092">
    <property type="entry name" value="DUF3568"/>
    <property type="match status" value="1"/>
</dbReference>
<dbReference type="EMBL" id="CP009654">
    <property type="protein sequence ID" value="APC96442.1"/>
    <property type="molecule type" value="Genomic_DNA"/>
</dbReference>
<reference evidence="3" key="1">
    <citation type="submission" date="2014-10" db="EMBL/GenBank/DDBJ databases">
        <authorList>
            <person name="Kuske C.R."/>
            <person name="Challacombe J.F."/>
            <person name="Daligault H.E."/>
            <person name="Davenport K.W."/>
            <person name="Johnson S.L."/>
            <person name="Siddaramappa S."/>
            <person name="Petersen J.M."/>
        </authorList>
    </citation>
    <scope>NUCLEOTIDE SEQUENCE [LARGE SCALE GENOMIC DNA]</scope>
    <source>
        <strain evidence="3">CA97-1460</strain>
    </source>
</reference>
<keyword evidence="3" id="KW-1185">Reference proteome</keyword>
<dbReference type="Proteomes" id="UP000182521">
    <property type="component" value="Chromosome"/>
</dbReference>
<keyword evidence="1" id="KW-0732">Signal</keyword>
<dbReference type="RefSeq" id="WP_071663513.1">
    <property type="nucleotide sequence ID" value="NZ_CP009654.1"/>
</dbReference>
<proteinExistence type="predicted"/>
<keyword evidence="2" id="KW-0449">Lipoprotein</keyword>
<organism evidence="2 3">
    <name type="scientific">Francisella frigiditurris</name>
    <dbReference type="NCBI Taxonomy" id="1542390"/>
    <lineage>
        <taxon>Bacteria</taxon>
        <taxon>Pseudomonadati</taxon>
        <taxon>Pseudomonadota</taxon>
        <taxon>Gammaproteobacteria</taxon>
        <taxon>Thiotrichales</taxon>
        <taxon>Francisellaceae</taxon>
        <taxon>Francisella</taxon>
    </lineage>
</organism>
<dbReference type="AlphaFoldDB" id="A0A1J0KRW8"/>